<comment type="caution">
    <text evidence="1">The sequence shown here is derived from an EMBL/GenBank/DDBJ whole genome shotgun (WGS) entry which is preliminary data.</text>
</comment>
<gene>
    <name evidence="1" type="ORF">ACFP1K_07105</name>
</gene>
<name>A0ABW1NCA4_9ACTN</name>
<evidence type="ECO:0000313" key="2">
    <source>
        <dbReference type="Proteomes" id="UP001596137"/>
    </source>
</evidence>
<keyword evidence="2" id="KW-1185">Reference proteome</keyword>
<protein>
    <recommendedName>
        <fullName evidence="3">IPT/TIG domain-containing protein</fullName>
    </recommendedName>
</protein>
<evidence type="ECO:0000313" key="1">
    <source>
        <dbReference type="EMBL" id="MFC6080923.1"/>
    </source>
</evidence>
<accession>A0ABW1NCA4</accession>
<reference evidence="2" key="1">
    <citation type="journal article" date="2019" name="Int. J. Syst. Evol. Microbiol.">
        <title>The Global Catalogue of Microorganisms (GCM) 10K type strain sequencing project: providing services to taxonomists for standard genome sequencing and annotation.</title>
        <authorList>
            <consortium name="The Broad Institute Genomics Platform"/>
            <consortium name="The Broad Institute Genome Sequencing Center for Infectious Disease"/>
            <person name="Wu L."/>
            <person name="Ma J."/>
        </authorList>
    </citation>
    <scope>NUCLEOTIDE SEQUENCE [LARGE SCALE GENOMIC DNA]</scope>
    <source>
        <strain evidence="2">JCM 30346</strain>
    </source>
</reference>
<dbReference type="RefSeq" id="WP_380748215.1">
    <property type="nucleotide sequence ID" value="NZ_JBHSRF010000007.1"/>
</dbReference>
<dbReference type="EMBL" id="JBHSRF010000007">
    <property type="protein sequence ID" value="MFC6080923.1"/>
    <property type="molecule type" value="Genomic_DNA"/>
</dbReference>
<dbReference type="Proteomes" id="UP001596137">
    <property type="component" value="Unassembled WGS sequence"/>
</dbReference>
<sequence length="101" mass="9998">MAAPRAKYYGDKPQPITVLKGTATLDFPSIAAATSAELTITVTGAAVGNAVALAPPATLTAGLVAFGRVTATNTVTVRLANVTASAIDPASATWGASVIQT</sequence>
<organism evidence="1 2">
    <name type="scientific">Sphaerisporangium aureirubrum</name>
    <dbReference type="NCBI Taxonomy" id="1544736"/>
    <lineage>
        <taxon>Bacteria</taxon>
        <taxon>Bacillati</taxon>
        <taxon>Actinomycetota</taxon>
        <taxon>Actinomycetes</taxon>
        <taxon>Streptosporangiales</taxon>
        <taxon>Streptosporangiaceae</taxon>
        <taxon>Sphaerisporangium</taxon>
    </lineage>
</organism>
<evidence type="ECO:0008006" key="3">
    <source>
        <dbReference type="Google" id="ProtNLM"/>
    </source>
</evidence>
<proteinExistence type="predicted"/>